<reference evidence="2" key="1">
    <citation type="journal article" date="2020" name="mSystems">
        <title>Genome- and Community-Level Interaction Insights into Carbon Utilization and Element Cycling Functions of Hydrothermarchaeota in Hydrothermal Sediment.</title>
        <authorList>
            <person name="Zhou Z."/>
            <person name="Liu Y."/>
            <person name="Xu W."/>
            <person name="Pan J."/>
            <person name="Luo Z.H."/>
            <person name="Li M."/>
        </authorList>
    </citation>
    <scope>NUCLEOTIDE SEQUENCE [LARGE SCALE GENOMIC DNA]</scope>
    <source>
        <strain evidence="2">HyVt-456</strain>
    </source>
</reference>
<dbReference type="Pfam" id="PF03646">
    <property type="entry name" value="FlaG"/>
    <property type="match status" value="1"/>
</dbReference>
<dbReference type="EMBL" id="DRLD01000021">
    <property type="protein sequence ID" value="HED09188.1"/>
    <property type="molecule type" value="Genomic_DNA"/>
</dbReference>
<evidence type="ECO:0000313" key="2">
    <source>
        <dbReference type="EMBL" id="HED09188.1"/>
    </source>
</evidence>
<dbReference type="PANTHER" id="PTHR37166:SF1">
    <property type="entry name" value="PROTEIN FLAG"/>
    <property type="match status" value="1"/>
</dbReference>
<dbReference type="Gene3D" id="3.30.160.170">
    <property type="entry name" value="FlaG-like"/>
    <property type="match status" value="1"/>
</dbReference>
<keyword evidence="2" id="KW-0969">Cilium</keyword>
<dbReference type="Proteomes" id="UP000886005">
    <property type="component" value="Unassembled WGS sequence"/>
</dbReference>
<dbReference type="PANTHER" id="PTHR37166">
    <property type="entry name" value="PROTEIN FLAG"/>
    <property type="match status" value="1"/>
</dbReference>
<sequence length="122" mass="13415">MSNFIINDVVPAPPTVEAVGKIEQSAKVKAEVKKESQARSDTDSGGAKKENNLEEIVSRTNKVASAYNNQISFEIAEQGDPPVVVIKDKESGEVIRQIPAEEMVNLNRKMRDLVGMMFNGRI</sequence>
<organism evidence="2">
    <name type="scientific">Caldithrix abyssi</name>
    <dbReference type="NCBI Taxonomy" id="187145"/>
    <lineage>
        <taxon>Bacteria</taxon>
        <taxon>Pseudomonadati</taxon>
        <taxon>Calditrichota</taxon>
        <taxon>Calditrichia</taxon>
        <taxon>Calditrichales</taxon>
        <taxon>Calditrichaceae</taxon>
        <taxon>Caldithrix</taxon>
    </lineage>
</organism>
<dbReference type="SUPFAM" id="SSF160214">
    <property type="entry name" value="FlaG-like"/>
    <property type="match status" value="1"/>
</dbReference>
<gene>
    <name evidence="2" type="ORF">ENJ10_00730</name>
</gene>
<comment type="caution">
    <text evidence="2">The sequence shown here is derived from an EMBL/GenBank/DDBJ whole genome shotgun (WGS) entry which is preliminary data.</text>
</comment>
<proteinExistence type="predicted"/>
<name>A0A7V1LJJ9_CALAY</name>
<evidence type="ECO:0000256" key="1">
    <source>
        <dbReference type="SAM" id="MobiDB-lite"/>
    </source>
</evidence>
<dbReference type="InterPro" id="IPR005186">
    <property type="entry name" value="FlaG"/>
</dbReference>
<feature type="compositionally biased region" description="Basic and acidic residues" evidence="1">
    <location>
        <begin position="29"/>
        <end position="52"/>
    </location>
</feature>
<dbReference type="InterPro" id="IPR035924">
    <property type="entry name" value="FlaG-like_sf"/>
</dbReference>
<accession>A0A7V1LJJ9</accession>
<dbReference type="AlphaFoldDB" id="A0A7V1LJJ9"/>
<keyword evidence="2" id="KW-0282">Flagellum</keyword>
<keyword evidence="2" id="KW-0966">Cell projection</keyword>
<protein>
    <submittedName>
        <fullName evidence="2">Flagellar protein FlaG</fullName>
    </submittedName>
</protein>
<feature type="region of interest" description="Disordered" evidence="1">
    <location>
        <begin position="29"/>
        <end position="55"/>
    </location>
</feature>